<evidence type="ECO:0000313" key="7">
    <source>
        <dbReference type="EMBL" id="MBW0535459.1"/>
    </source>
</evidence>
<reference evidence="7" key="1">
    <citation type="submission" date="2021-03" db="EMBL/GenBank/DDBJ databases">
        <title>Draft genome sequence of rust myrtle Austropuccinia psidii MF-1, a brazilian biotype.</title>
        <authorList>
            <person name="Quecine M.C."/>
            <person name="Pachon D.M.R."/>
            <person name="Bonatelli M.L."/>
            <person name="Correr F.H."/>
            <person name="Franceschini L.M."/>
            <person name="Leite T.F."/>
            <person name="Margarido G.R.A."/>
            <person name="Almeida C.A."/>
            <person name="Ferrarezi J.A."/>
            <person name="Labate C.A."/>
        </authorList>
    </citation>
    <scope>NUCLEOTIDE SEQUENCE</scope>
    <source>
        <strain evidence="7">MF-1</strain>
    </source>
</reference>
<keyword evidence="2" id="KW-0694">RNA-binding</keyword>
<name>A0A9Q3FAI2_9BASI</name>
<protein>
    <recommendedName>
        <fullName evidence="6">Integrase catalytic domain-containing protein</fullName>
    </recommendedName>
</protein>
<feature type="domain" description="Integrase catalytic" evidence="6">
    <location>
        <begin position="491"/>
        <end position="637"/>
    </location>
</feature>
<evidence type="ECO:0000256" key="2">
    <source>
        <dbReference type="ARBA" id="ARBA00022884"/>
    </source>
</evidence>
<evidence type="ECO:0000313" key="8">
    <source>
        <dbReference type="Proteomes" id="UP000765509"/>
    </source>
</evidence>
<dbReference type="InterPro" id="IPR025724">
    <property type="entry name" value="GAG-pre-integrase_dom"/>
</dbReference>
<comment type="caution">
    <text evidence="7">The sequence shown here is derived from an EMBL/GenBank/DDBJ whole genome shotgun (WGS) entry which is preliminary data.</text>
</comment>
<dbReference type="PROSITE" id="PS50994">
    <property type="entry name" value="INTEGRASE"/>
    <property type="match status" value="1"/>
</dbReference>
<dbReference type="SUPFAM" id="SSF53098">
    <property type="entry name" value="Ribonuclease H-like"/>
    <property type="match status" value="1"/>
</dbReference>
<dbReference type="PANTHER" id="PTHR42648">
    <property type="entry name" value="TRANSPOSASE, PUTATIVE-RELATED"/>
    <property type="match status" value="1"/>
</dbReference>
<evidence type="ECO:0000259" key="6">
    <source>
        <dbReference type="PROSITE" id="PS50994"/>
    </source>
</evidence>
<proteinExistence type="predicted"/>
<dbReference type="GO" id="GO:0003887">
    <property type="term" value="F:DNA-directed DNA polymerase activity"/>
    <property type="evidence" value="ECO:0007669"/>
    <property type="project" value="UniProtKB-EC"/>
</dbReference>
<keyword evidence="1" id="KW-0815">Transposition</keyword>
<dbReference type="Pfam" id="PF13976">
    <property type="entry name" value="gag_pre-integrs"/>
    <property type="match status" value="1"/>
</dbReference>
<dbReference type="InterPro" id="IPR001584">
    <property type="entry name" value="Integrase_cat-core"/>
</dbReference>
<dbReference type="GO" id="GO:0005634">
    <property type="term" value="C:nucleus"/>
    <property type="evidence" value="ECO:0007669"/>
    <property type="project" value="UniProtKB-ARBA"/>
</dbReference>
<organism evidence="7 8">
    <name type="scientific">Austropuccinia psidii MF-1</name>
    <dbReference type="NCBI Taxonomy" id="1389203"/>
    <lineage>
        <taxon>Eukaryota</taxon>
        <taxon>Fungi</taxon>
        <taxon>Dikarya</taxon>
        <taxon>Basidiomycota</taxon>
        <taxon>Pucciniomycotina</taxon>
        <taxon>Pucciniomycetes</taxon>
        <taxon>Pucciniales</taxon>
        <taxon>Sphaerophragmiaceae</taxon>
        <taxon>Austropuccinia</taxon>
    </lineage>
</organism>
<accession>A0A9Q3FAI2</accession>
<evidence type="ECO:0000256" key="3">
    <source>
        <dbReference type="ARBA" id="ARBA00048173"/>
    </source>
</evidence>
<gene>
    <name evidence="7" type="ORF">O181_075174</name>
</gene>
<dbReference type="GO" id="GO:0015074">
    <property type="term" value="P:DNA integration"/>
    <property type="evidence" value="ECO:0007669"/>
    <property type="project" value="InterPro"/>
</dbReference>
<dbReference type="InterPro" id="IPR036397">
    <property type="entry name" value="RNaseH_sf"/>
</dbReference>
<dbReference type="AlphaFoldDB" id="A0A9Q3FAI2"/>
<dbReference type="InterPro" id="IPR012337">
    <property type="entry name" value="RNaseH-like_sf"/>
</dbReference>
<dbReference type="EMBL" id="AVOT02040254">
    <property type="protein sequence ID" value="MBW0535459.1"/>
    <property type="molecule type" value="Genomic_DNA"/>
</dbReference>
<evidence type="ECO:0000256" key="1">
    <source>
        <dbReference type="ARBA" id="ARBA00022578"/>
    </source>
</evidence>
<dbReference type="PANTHER" id="PTHR42648:SF22">
    <property type="entry name" value="REVERSE TRANSCRIPTASE TY1_COPIA-TYPE DOMAIN-CONTAINING PROTEIN"/>
    <property type="match status" value="1"/>
</dbReference>
<dbReference type="GO" id="GO:0003964">
    <property type="term" value="F:RNA-directed DNA polymerase activity"/>
    <property type="evidence" value="ECO:0007669"/>
    <property type="project" value="UniProtKB-EC"/>
</dbReference>
<dbReference type="GO" id="GO:0003723">
    <property type="term" value="F:RNA binding"/>
    <property type="evidence" value="ECO:0007669"/>
    <property type="project" value="UniProtKB-KW"/>
</dbReference>
<dbReference type="Gene3D" id="3.30.420.10">
    <property type="entry name" value="Ribonuclease H-like superfamily/Ribonuclease H"/>
    <property type="match status" value="2"/>
</dbReference>
<evidence type="ECO:0000256" key="4">
    <source>
        <dbReference type="ARBA" id="ARBA00049244"/>
    </source>
</evidence>
<evidence type="ECO:0000256" key="5">
    <source>
        <dbReference type="SAM" id="MobiDB-lite"/>
    </source>
</evidence>
<sequence>MSINPPAEQSFPDDQGYRTKIITLTQENWVQWSCQFENFLTGKGHESLLSPPSESEKASPIFRRQNSSALALLWNCVSPELHGILLVNKNSFFDSWNALGKTCRKNSIVVMCDTLFKLVSLQYTPGSSLEKHIDTFQKTYASYESITLGSDDKRVISSTIAAAFFIRSLSHNRELSGLSQMLYDIKPFELSLVMNRVAIEHCCCGTHQEEALALDKQDKYNDSKPASRGNHRTRQRGMSRGQGKGKPTRQPRREDDSSGILEKLEKLYAKLEMKSKDHNVNVVAESSKEPTGDHQQSDSDAYVMEDEVLTLGLGAPDEIYLDSGAGRSVVNNLSSLTNIIKVKKSVNTYSEPVKITHQGTLVFRGIHISPVYFAPKGKVNLLSVLQLIDHGLKPVFKGGCFLIMREGQIIAMFSRSGNLFSSKIRTHSVFTVHHQNPSNDWHTVLGHPSDKYVKRLIQSKVISGNFTSSSRCPVCLHAKLKRHPHVHNLPSARSPFMKIHMDTLEITPPSQQGFRYILVIVDDFSRFNRIYLMTEKGNAEEFIIPFSNELKNKLNITPGYIHTDRGECGPPHSPQTNGVAERFNQTLLNKVRCLLAQSNIPITYWDEASKHASLLLNLLPHQYLKMKSPNEVLSELSSTIQPTISYHRILPFGIKIVVKNEKPISKISCTGQAMKALTFEPYSDALRVYDPVTNRVRITRDYTQLKSETAIVLRKPQESLPQTIKKGYPNETSLPVLGRDIALGHQPPNEGVGSAADVPAPVIQDHSKGSRSYAYVPYYETAPKDITSTVNPKNILPSTR</sequence>
<comment type="catalytic activity">
    <reaction evidence="4">
        <text>DNA(n) + a 2'-deoxyribonucleoside 5'-triphosphate = DNA(n+1) + diphosphate</text>
        <dbReference type="Rhea" id="RHEA:22508"/>
        <dbReference type="Rhea" id="RHEA-COMP:17339"/>
        <dbReference type="Rhea" id="RHEA-COMP:17340"/>
        <dbReference type="ChEBI" id="CHEBI:33019"/>
        <dbReference type="ChEBI" id="CHEBI:61560"/>
        <dbReference type="ChEBI" id="CHEBI:173112"/>
        <dbReference type="EC" id="2.7.7.7"/>
    </reaction>
</comment>
<comment type="catalytic activity">
    <reaction evidence="3">
        <text>DNA(n) + a 2'-deoxyribonucleoside 5'-triphosphate = DNA(n+1) + diphosphate</text>
        <dbReference type="Rhea" id="RHEA:22508"/>
        <dbReference type="Rhea" id="RHEA-COMP:17339"/>
        <dbReference type="Rhea" id="RHEA-COMP:17340"/>
        <dbReference type="ChEBI" id="CHEBI:33019"/>
        <dbReference type="ChEBI" id="CHEBI:61560"/>
        <dbReference type="ChEBI" id="CHEBI:173112"/>
        <dbReference type="EC" id="2.7.7.49"/>
    </reaction>
</comment>
<feature type="region of interest" description="Disordered" evidence="5">
    <location>
        <begin position="215"/>
        <end position="259"/>
    </location>
</feature>
<dbReference type="Proteomes" id="UP000765509">
    <property type="component" value="Unassembled WGS sequence"/>
</dbReference>
<keyword evidence="8" id="KW-1185">Reference proteome</keyword>
<dbReference type="InterPro" id="IPR039537">
    <property type="entry name" value="Retrotran_Ty1/copia-like"/>
</dbReference>
<dbReference type="GO" id="GO:0032196">
    <property type="term" value="P:transposition"/>
    <property type="evidence" value="ECO:0007669"/>
    <property type="project" value="UniProtKB-KW"/>
</dbReference>